<proteinExistence type="inferred from homology"/>
<dbReference type="InParanoid" id="A0A1Y2LR14"/>
<organism evidence="7 8">
    <name type="scientific">Epicoccum nigrum</name>
    <name type="common">Soil fungus</name>
    <name type="synonym">Epicoccum purpurascens</name>
    <dbReference type="NCBI Taxonomy" id="105696"/>
    <lineage>
        <taxon>Eukaryota</taxon>
        <taxon>Fungi</taxon>
        <taxon>Dikarya</taxon>
        <taxon>Ascomycota</taxon>
        <taxon>Pezizomycotina</taxon>
        <taxon>Dothideomycetes</taxon>
        <taxon>Pleosporomycetidae</taxon>
        <taxon>Pleosporales</taxon>
        <taxon>Pleosporineae</taxon>
        <taxon>Didymellaceae</taxon>
        <taxon>Epicoccum</taxon>
    </lineage>
</organism>
<sequence>MRMNQNKRKRDDTMADKGKPEQPVGPFIAMFEGFRKELDEHHDRRERIIKASRDITASSKKIIFTLQRIRSLGNALPPFVHKANAPYWETIQTQYQNIASDLQSLNAHRYAHNITGGNQEFIEALSFQHYLETQSLISYDEAKAKISELSKREKKEGDVKMEEEQEEVKKEGEGKEINKEEKNAEEQNDYVVPLTPEDYILGICDMTGELMRFSVTSMATSGKLPSGRPKAVPSSLAAGDADSMEVDSHPPPAETGSQQTPPRTVLDDLRSIRLQLDMFEAPHGPKWAGELETKKMPVLRECVDKVEKALYGLTVRGSERPKGWMPDMGGGGDRRAEVESF</sequence>
<comment type="subcellular location">
    <subcellularLocation>
        <location evidence="2">Cytoplasm</location>
    </subcellularLocation>
    <subcellularLocation>
        <location evidence="1">Nucleus</location>
    </subcellularLocation>
</comment>
<evidence type="ECO:0000256" key="3">
    <source>
        <dbReference type="ARBA" id="ARBA00005902"/>
    </source>
</evidence>
<accession>A0A1Y2LR14</accession>
<evidence type="ECO:0000313" key="7">
    <source>
        <dbReference type="EMBL" id="OSS46200.1"/>
    </source>
</evidence>
<keyword evidence="5" id="KW-0539">Nucleus</keyword>
<dbReference type="EMBL" id="KZ107852">
    <property type="protein sequence ID" value="OSS46200.1"/>
    <property type="molecule type" value="Genomic_DNA"/>
</dbReference>
<reference evidence="7 8" key="1">
    <citation type="journal article" date="2017" name="Genome Announc.">
        <title>Genome sequence of the saprophytic ascomycete Epicoccum nigrum ICMP 19927 strain isolated from New Zealand.</title>
        <authorList>
            <person name="Fokin M."/>
            <person name="Fleetwood D."/>
            <person name="Weir B.S."/>
            <person name="Villas-Boas S.G."/>
        </authorList>
    </citation>
    <scope>NUCLEOTIDE SEQUENCE [LARGE SCALE GENOMIC DNA]</scope>
    <source>
        <strain evidence="7 8">ICMP 19927</strain>
    </source>
</reference>
<evidence type="ECO:0000256" key="5">
    <source>
        <dbReference type="ARBA" id="ARBA00023242"/>
    </source>
</evidence>
<feature type="region of interest" description="Disordered" evidence="6">
    <location>
        <begin position="150"/>
        <end position="187"/>
    </location>
</feature>
<dbReference type="GO" id="GO:0043565">
    <property type="term" value="F:sequence-specific DNA binding"/>
    <property type="evidence" value="ECO:0007669"/>
    <property type="project" value="InterPro"/>
</dbReference>
<dbReference type="GO" id="GO:0005737">
    <property type="term" value="C:cytoplasm"/>
    <property type="evidence" value="ECO:0007669"/>
    <property type="project" value="UniProtKB-SubCell"/>
</dbReference>
<dbReference type="InterPro" id="IPR002848">
    <property type="entry name" value="Translin_fam"/>
</dbReference>
<evidence type="ECO:0000256" key="6">
    <source>
        <dbReference type="SAM" id="MobiDB-lite"/>
    </source>
</evidence>
<protein>
    <recommendedName>
        <fullName evidence="9">Translin-associated factor X</fullName>
    </recommendedName>
</protein>
<feature type="compositionally biased region" description="Basic and acidic residues" evidence="6">
    <location>
        <begin position="332"/>
        <end position="341"/>
    </location>
</feature>
<dbReference type="CDD" id="cd14820">
    <property type="entry name" value="TRAX"/>
    <property type="match status" value="1"/>
</dbReference>
<evidence type="ECO:0000313" key="8">
    <source>
        <dbReference type="Proteomes" id="UP000193240"/>
    </source>
</evidence>
<dbReference type="InterPro" id="IPR016069">
    <property type="entry name" value="Translin_C"/>
</dbReference>
<dbReference type="AlphaFoldDB" id="A0A1Y2LR14"/>
<feature type="region of interest" description="Disordered" evidence="6">
    <location>
        <begin position="219"/>
        <end position="263"/>
    </location>
</feature>
<keyword evidence="8" id="KW-1185">Reference proteome</keyword>
<dbReference type="GO" id="GO:0005634">
    <property type="term" value="C:nucleus"/>
    <property type="evidence" value="ECO:0007669"/>
    <property type="project" value="UniProtKB-SubCell"/>
</dbReference>
<evidence type="ECO:0000256" key="1">
    <source>
        <dbReference type="ARBA" id="ARBA00004123"/>
    </source>
</evidence>
<feature type="compositionally biased region" description="Basic and acidic residues" evidence="6">
    <location>
        <begin position="150"/>
        <end position="185"/>
    </location>
</feature>
<dbReference type="OMA" id="DTCMETC"/>
<dbReference type="STRING" id="105696.A0A1Y2LR14"/>
<keyword evidence="4" id="KW-0963">Cytoplasm</keyword>
<evidence type="ECO:0000256" key="4">
    <source>
        <dbReference type="ARBA" id="ARBA00022490"/>
    </source>
</evidence>
<gene>
    <name evidence="7" type="ORF">B5807_08132</name>
</gene>
<feature type="compositionally biased region" description="Basic and acidic residues" evidence="6">
    <location>
        <begin position="9"/>
        <end position="20"/>
    </location>
</feature>
<evidence type="ECO:0008006" key="9">
    <source>
        <dbReference type="Google" id="ProtNLM"/>
    </source>
</evidence>
<feature type="region of interest" description="Disordered" evidence="6">
    <location>
        <begin position="1"/>
        <end position="24"/>
    </location>
</feature>
<name>A0A1Y2LR14_EPING</name>
<feature type="region of interest" description="Disordered" evidence="6">
    <location>
        <begin position="317"/>
        <end position="341"/>
    </location>
</feature>
<dbReference type="Proteomes" id="UP000193240">
    <property type="component" value="Unassembled WGS sequence"/>
</dbReference>
<dbReference type="Gene3D" id="1.20.58.200">
    <property type="entry name" value="Translin, domain 2"/>
    <property type="match status" value="1"/>
</dbReference>
<dbReference type="Gene3D" id="1.20.58.190">
    <property type="entry name" value="Translin, domain 1"/>
    <property type="match status" value="1"/>
</dbReference>
<evidence type="ECO:0000256" key="2">
    <source>
        <dbReference type="ARBA" id="ARBA00004496"/>
    </source>
</evidence>
<dbReference type="InterPro" id="IPR016068">
    <property type="entry name" value="Translin_N"/>
</dbReference>
<dbReference type="InterPro" id="IPR036081">
    <property type="entry name" value="Translin_sf"/>
</dbReference>
<dbReference type="PANTHER" id="PTHR10741">
    <property type="entry name" value="TRANSLIN AND TRANSLIN ASSOCIATED PROTEIN X"/>
    <property type="match status" value="1"/>
</dbReference>
<comment type="similarity">
    <text evidence="3">Belongs to the translin family.</text>
</comment>
<dbReference type="SUPFAM" id="SSF74784">
    <property type="entry name" value="Translin"/>
    <property type="match status" value="1"/>
</dbReference>
<dbReference type="Pfam" id="PF01997">
    <property type="entry name" value="Translin"/>
    <property type="match status" value="1"/>
</dbReference>